<evidence type="ECO:0000256" key="3">
    <source>
        <dbReference type="ARBA" id="ARBA00023125"/>
    </source>
</evidence>
<evidence type="ECO:0000259" key="5">
    <source>
        <dbReference type="PROSITE" id="PS50932"/>
    </source>
</evidence>
<feature type="domain" description="HTH lacI-type" evidence="5">
    <location>
        <begin position="7"/>
        <end position="61"/>
    </location>
</feature>
<protein>
    <submittedName>
        <fullName evidence="6">LacI family DNA-binding transcriptional regulator</fullName>
    </submittedName>
</protein>
<accession>A0ABP9T020</accession>
<dbReference type="CDD" id="cd01392">
    <property type="entry name" value="HTH_LacI"/>
    <property type="match status" value="1"/>
</dbReference>
<dbReference type="InterPro" id="IPR028082">
    <property type="entry name" value="Peripla_BP_I"/>
</dbReference>
<dbReference type="PANTHER" id="PTHR30146:SF148">
    <property type="entry name" value="HTH-TYPE TRANSCRIPTIONAL REPRESSOR PURR-RELATED"/>
    <property type="match status" value="1"/>
</dbReference>
<dbReference type="PANTHER" id="PTHR30146">
    <property type="entry name" value="LACI-RELATED TRANSCRIPTIONAL REPRESSOR"/>
    <property type="match status" value="1"/>
</dbReference>
<dbReference type="Pfam" id="PF13377">
    <property type="entry name" value="Peripla_BP_3"/>
    <property type="match status" value="1"/>
</dbReference>
<keyword evidence="4" id="KW-0804">Transcription</keyword>
<gene>
    <name evidence="6" type="ORF">GCM10023323_24580</name>
</gene>
<keyword evidence="7" id="KW-1185">Reference proteome</keyword>
<dbReference type="CDD" id="cd06267">
    <property type="entry name" value="PBP1_LacI_sugar_binding-like"/>
    <property type="match status" value="1"/>
</dbReference>
<dbReference type="Gene3D" id="3.40.50.2300">
    <property type="match status" value="2"/>
</dbReference>
<dbReference type="PROSITE" id="PS50932">
    <property type="entry name" value="HTH_LACI_2"/>
    <property type="match status" value="1"/>
</dbReference>
<dbReference type="InterPro" id="IPR010982">
    <property type="entry name" value="Lambda_DNA-bd_dom_sf"/>
</dbReference>
<evidence type="ECO:0000313" key="7">
    <source>
        <dbReference type="Proteomes" id="UP001499878"/>
    </source>
</evidence>
<dbReference type="Proteomes" id="UP001499878">
    <property type="component" value="Unassembled WGS sequence"/>
</dbReference>
<keyword evidence="2" id="KW-0805">Transcription regulation</keyword>
<sequence>MRHNGRATIVDVATTAGVSVTTVSHVLSGRRPVSAATRARVEEVVRRLGYQADPSARGLRTQRTRLLGLVVPDITNPFNAELAAGLQEAALAEDYLTVVCETPKEPSRVRAVMRQLTARRIDGLVLGRYPTDEGVLDALLATGAPVVRLGGRLDAGPGDVVHAAETEGMRDLVRHLVRDRDYRRIGFIGGAPGAEPGGDRHRGYREALTEAGLAVPEDLVVWTDFTREGGRAGAARLLAAAEPPDAIVCANDLIAIGALDTARTSRLPVPGRVAITGYDDIEAAALVSPALTTVLNPAREIGRSAARVLTDRLDGREDGPAREVLLAHRLVRRESA</sequence>
<evidence type="ECO:0000256" key="4">
    <source>
        <dbReference type="ARBA" id="ARBA00023163"/>
    </source>
</evidence>
<dbReference type="SMART" id="SM00354">
    <property type="entry name" value="HTH_LACI"/>
    <property type="match status" value="1"/>
</dbReference>
<keyword evidence="1" id="KW-0678">Repressor</keyword>
<keyword evidence="3 6" id="KW-0238">DNA-binding</keyword>
<evidence type="ECO:0000313" key="6">
    <source>
        <dbReference type="EMBL" id="GAA5207761.1"/>
    </source>
</evidence>
<dbReference type="EMBL" id="BAABJR010000005">
    <property type="protein sequence ID" value="GAA5207761.1"/>
    <property type="molecule type" value="Genomic_DNA"/>
</dbReference>
<proteinExistence type="predicted"/>
<dbReference type="PROSITE" id="PS00356">
    <property type="entry name" value="HTH_LACI_1"/>
    <property type="match status" value="1"/>
</dbReference>
<dbReference type="InterPro" id="IPR046335">
    <property type="entry name" value="LacI/GalR-like_sensor"/>
</dbReference>
<dbReference type="RefSeq" id="WP_345629500.1">
    <property type="nucleotide sequence ID" value="NZ_BAABJR010000005.1"/>
</dbReference>
<evidence type="ECO:0000256" key="1">
    <source>
        <dbReference type="ARBA" id="ARBA00022491"/>
    </source>
</evidence>
<evidence type="ECO:0000256" key="2">
    <source>
        <dbReference type="ARBA" id="ARBA00023015"/>
    </source>
</evidence>
<reference evidence="7" key="1">
    <citation type="journal article" date="2019" name="Int. J. Syst. Evol. Microbiol.">
        <title>The Global Catalogue of Microorganisms (GCM) 10K type strain sequencing project: providing services to taxonomists for standard genome sequencing and annotation.</title>
        <authorList>
            <consortium name="The Broad Institute Genomics Platform"/>
            <consortium name="The Broad Institute Genome Sequencing Center for Infectious Disease"/>
            <person name="Wu L."/>
            <person name="Ma J."/>
        </authorList>
    </citation>
    <scope>NUCLEOTIDE SEQUENCE [LARGE SCALE GENOMIC DNA]</scope>
    <source>
        <strain evidence="7">JCM 18306</strain>
    </source>
</reference>
<name>A0ABP9T020_9ACTN</name>
<organism evidence="6 7">
    <name type="scientific">Streptomyces thinghirensis</name>
    <dbReference type="NCBI Taxonomy" id="551547"/>
    <lineage>
        <taxon>Bacteria</taxon>
        <taxon>Bacillati</taxon>
        <taxon>Actinomycetota</taxon>
        <taxon>Actinomycetes</taxon>
        <taxon>Kitasatosporales</taxon>
        <taxon>Streptomycetaceae</taxon>
        <taxon>Streptomyces</taxon>
    </lineage>
</organism>
<dbReference type="InterPro" id="IPR000843">
    <property type="entry name" value="HTH_LacI"/>
</dbReference>
<dbReference type="Pfam" id="PF00356">
    <property type="entry name" value="LacI"/>
    <property type="match status" value="1"/>
</dbReference>
<dbReference type="Gene3D" id="1.10.260.40">
    <property type="entry name" value="lambda repressor-like DNA-binding domains"/>
    <property type="match status" value="1"/>
</dbReference>
<dbReference type="GO" id="GO:0003677">
    <property type="term" value="F:DNA binding"/>
    <property type="evidence" value="ECO:0007669"/>
    <property type="project" value="UniProtKB-KW"/>
</dbReference>
<dbReference type="SUPFAM" id="SSF47413">
    <property type="entry name" value="lambda repressor-like DNA-binding domains"/>
    <property type="match status" value="1"/>
</dbReference>
<dbReference type="SUPFAM" id="SSF53822">
    <property type="entry name" value="Periplasmic binding protein-like I"/>
    <property type="match status" value="1"/>
</dbReference>
<comment type="caution">
    <text evidence="6">The sequence shown here is derived from an EMBL/GenBank/DDBJ whole genome shotgun (WGS) entry which is preliminary data.</text>
</comment>